<comment type="caution">
    <text evidence="1">The sequence shown here is derived from an EMBL/GenBank/DDBJ whole genome shotgun (WGS) entry which is preliminary data.</text>
</comment>
<evidence type="ECO:0000313" key="2">
    <source>
        <dbReference type="Proteomes" id="UP001218188"/>
    </source>
</evidence>
<gene>
    <name evidence="1" type="ORF">C8F04DRAFT_1147202</name>
</gene>
<dbReference type="AlphaFoldDB" id="A0AAD6WMC0"/>
<dbReference type="EMBL" id="JARJCM010000288">
    <property type="protein sequence ID" value="KAJ7019613.1"/>
    <property type="molecule type" value="Genomic_DNA"/>
</dbReference>
<evidence type="ECO:0000313" key="1">
    <source>
        <dbReference type="EMBL" id="KAJ7019613.1"/>
    </source>
</evidence>
<proteinExistence type="predicted"/>
<protein>
    <submittedName>
        <fullName evidence="1">Uncharacterized protein</fullName>
    </submittedName>
</protein>
<keyword evidence="2" id="KW-1185">Reference proteome</keyword>
<dbReference type="Proteomes" id="UP001218188">
    <property type="component" value="Unassembled WGS sequence"/>
</dbReference>
<organism evidence="1 2">
    <name type="scientific">Mycena alexandri</name>
    <dbReference type="NCBI Taxonomy" id="1745969"/>
    <lineage>
        <taxon>Eukaryota</taxon>
        <taxon>Fungi</taxon>
        <taxon>Dikarya</taxon>
        <taxon>Basidiomycota</taxon>
        <taxon>Agaricomycotina</taxon>
        <taxon>Agaricomycetes</taxon>
        <taxon>Agaricomycetidae</taxon>
        <taxon>Agaricales</taxon>
        <taxon>Marasmiineae</taxon>
        <taxon>Mycenaceae</taxon>
        <taxon>Mycena</taxon>
    </lineage>
</organism>
<accession>A0AAD6WMC0</accession>
<reference evidence="1" key="1">
    <citation type="submission" date="2023-03" db="EMBL/GenBank/DDBJ databases">
        <title>Massive genome expansion in bonnet fungi (Mycena s.s.) driven by repeated elements and novel gene families across ecological guilds.</title>
        <authorList>
            <consortium name="Lawrence Berkeley National Laboratory"/>
            <person name="Harder C.B."/>
            <person name="Miyauchi S."/>
            <person name="Viragh M."/>
            <person name="Kuo A."/>
            <person name="Thoen E."/>
            <person name="Andreopoulos B."/>
            <person name="Lu D."/>
            <person name="Skrede I."/>
            <person name="Drula E."/>
            <person name="Henrissat B."/>
            <person name="Morin E."/>
            <person name="Kohler A."/>
            <person name="Barry K."/>
            <person name="LaButti K."/>
            <person name="Morin E."/>
            <person name="Salamov A."/>
            <person name="Lipzen A."/>
            <person name="Mereny Z."/>
            <person name="Hegedus B."/>
            <person name="Baldrian P."/>
            <person name="Stursova M."/>
            <person name="Weitz H."/>
            <person name="Taylor A."/>
            <person name="Grigoriev I.V."/>
            <person name="Nagy L.G."/>
            <person name="Martin F."/>
            <person name="Kauserud H."/>
        </authorList>
    </citation>
    <scope>NUCLEOTIDE SEQUENCE</scope>
    <source>
        <strain evidence="1">CBHHK200</strain>
    </source>
</reference>
<name>A0AAD6WMC0_9AGAR</name>
<sequence length="107" mass="11488">MHYALAGYVRAIGSSTYIGVALCAVFLTPQILAADYFPLQFAYISLHAHRPHSPPRPASLPDFSAFSLLLGRLAYFAKSTIAQGISHISCALPCYSTRVARPSSSTA</sequence>